<accession>A0A183A974</accession>
<evidence type="ECO:0000313" key="5">
    <source>
        <dbReference type="WBParaSite" id="ECPE_0000351201-mRNA-1"/>
    </source>
</evidence>
<organism evidence="5">
    <name type="scientific">Echinostoma caproni</name>
    <dbReference type="NCBI Taxonomy" id="27848"/>
    <lineage>
        <taxon>Eukaryota</taxon>
        <taxon>Metazoa</taxon>
        <taxon>Spiralia</taxon>
        <taxon>Lophotrochozoa</taxon>
        <taxon>Platyhelminthes</taxon>
        <taxon>Trematoda</taxon>
        <taxon>Digenea</taxon>
        <taxon>Plagiorchiida</taxon>
        <taxon>Echinostomata</taxon>
        <taxon>Echinostomatoidea</taxon>
        <taxon>Echinostomatidae</taxon>
        <taxon>Echinostoma</taxon>
    </lineage>
</organism>
<dbReference type="Pfam" id="PF26215">
    <property type="entry name" value="HTH_animal"/>
    <property type="match status" value="1"/>
</dbReference>
<evidence type="ECO:0000259" key="2">
    <source>
        <dbReference type="Pfam" id="PF26215"/>
    </source>
</evidence>
<dbReference type="PANTHER" id="PTHR21301">
    <property type="entry name" value="REVERSE TRANSCRIPTASE"/>
    <property type="match status" value="1"/>
</dbReference>
<dbReference type="EMBL" id="UZAN01040455">
    <property type="protein sequence ID" value="VDP69703.1"/>
    <property type="molecule type" value="Genomic_DNA"/>
</dbReference>
<sequence>MDTIRAGILELERYSAQRRHVIDLLDGNEQISFKQFVNEVVMKRVVKKLAKLRDTLSDMKPRATLPTEPERYVHNFSRISVNRDLAEALLLGLDFCSPKRKDDQLEIEVQLENLHSQTSTLSAVSKESTDALKATLQRNRSSDRSSSDGFSTRTPTADIFMAKLENNGPRTTIDSLPFYCRYADDIFFLTHEKISLEMLLRKFNEAHAAITFTSEVESGDTFHFLDVNLKRRSDGYLNRSVYRKPTWTGQYIHFASFVPLKRNLVRSLAARARYVCSEESLPQELENIKLTLVSNGYPERFIQKNPSETPKGPPITTVNKKDLYMRLPYKEEHKSELIIRRLERAFARTFPAARLRLQFTSRLIISMNLKDKRPISTFSMITYSFVCSCLASYIARTIRQFSQRIKEHKPAWLSTGERKTMTSTIVEHLANMGHNVNEDAFKVIYRVPPYPPKAVRQQHLATAEAVAIRLFNPSLCSSKRFVKELQLPWPQSEFSCMAGVDSFHDPLTFAIDVVPETGGG</sequence>
<evidence type="ECO:0000313" key="4">
    <source>
        <dbReference type="Proteomes" id="UP000272942"/>
    </source>
</evidence>
<name>A0A183A974_9TREM</name>
<dbReference type="OrthoDB" id="6248590at2759"/>
<protein>
    <submittedName>
        <fullName evidence="5">Reverse transcriptase domain-containing protein</fullName>
    </submittedName>
</protein>
<gene>
    <name evidence="3" type="ORF">ECPE_LOCUS3509</name>
</gene>
<dbReference type="WBParaSite" id="ECPE_0000351201-mRNA-1">
    <property type="protein sequence ID" value="ECPE_0000351201-mRNA-1"/>
    <property type="gene ID" value="ECPE_0000351201"/>
</dbReference>
<feature type="region of interest" description="Disordered" evidence="1">
    <location>
        <begin position="133"/>
        <end position="153"/>
    </location>
</feature>
<dbReference type="InterPro" id="IPR058912">
    <property type="entry name" value="HTH_animal"/>
</dbReference>
<proteinExistence type="predicted"/>
<dbReference type="AlphaFoldDB" id="A0A183A974"/>
<dbReference type="PANTHER" id="PTHR21301:SF10">
    <property type="entry name" value="REVERSE TRANSCRIPTASE DOMAIN-CONTAINING PROTEIN"/>
    <property type="match status" value="1"/>
</dbReference>
<reference evidence="3 4" key="2">
    <citation type="submission" date="2018-11" db="EMBL/GenBank/DDBJ databases">
        <authorList>
            <consortium name="Pathogen Informatics"/>
        </authorList>
    </citation>
    <scope>NUCLEOTIDE SEQUENCE [LARGE SCALE GENOMIC DNA]</scope>
    <source>
        <strain evidence="3 4">Egypt</strain>
    </source>
</reference>
<evidence type="ECO:0000313" key="3">
    <source>
        <dbReference type="EMBL" id="VDP69703.1"/>
    </source>
</evidence>
<dbReference type="Proteomes" id="UP000272942">
    <property type="component" value="Unassembled WGS sequence"/>
</dbReference>
<feature type="domain" description="Helix-turn-helix" evidence="2">
    <location>
        <begin position="250"/>
        <end position="305"/>
    </location>
</feature>
<keyword evidence="4" id="KW-1185">Reference proteome</keyword>
<reference evidence="5" key="1">
    <citation type="submission" date="2016-06" db="UniProtKB">
        <authorList>
            <consortium name="WormBaseParasite"/>
        </authorList>
    </citation>
    <scope>IDENTIFICATION</scope>
</reference>
<evidence type="ECO:0000256" key="1">
    <source>
        <dbReference type="SAM" id="MobiDB-lite"/>
    </source>
</evidence>